<dbReference type="AlphaFoldDB" id="A0A1W1BJV4"/>
<gene>
    <name evidence="2" type="ORF">MNB_SV-14-717</name>
</gene>
<evidence type="ECO:0000313" key="2">
    <source>
        <dbReference type="EMBL" id="SFV53761.1"/>
    </source>
</evidence>
<name>A0A1W1BJV4_9ZZZZ</name>
<accession>A0A1W1BJV4</accession>
<evidence type="ECO:0000256" key="1">
    <source>
        <dbReference type="SAM" id="MobiDB-lite"/>
    </source>
</evidence>
<reference evidence="2" key="1">
    <citation type="submission" date="2016-10" db="EMBL/GenBank/DDBJ databases">
        <authorList>
            <person name="de Groot N.N."/>
        </authorList>
    </citation>
    <scope>NUCLEOTIDE SEQUENCE</scope>
</reference>
<protein>
    <recommendedName>
        <fullName evidence="3">DUF1104 domain-containing protein</fullName>
    </recommendedName>
</protein>
<dbReference type="Gene3D" id="1.20.120.1430">
    <property type="entry name" value="HP0721 helical bundle"/>
    <property type="match status" value="1"/>
</dbReference>
<proteinExistence type="predicted"/>
<sequence length="121" mass="12607">MKKILIAMSIAVVSLMATDYSAMTFDELDALRGKVAVEDRDAFRAEMQSRINAMSDEERTAYFANRAAVGHGNGVKDGRGSGCQGAGGAKDGTGMGRGHGHGLRDGTGAGGHGNHRGGRNR</sequence>
<dbReference type="InterPro" id="IPR038310">
    <property type="entry name" value="DUF1104_sf"/>
</dbReference>
<organism evidence="2">
    <name type="scientific">hydrothermal vent metagenome</name>
    <dbReference type="NCBI Taxonomy" id="652676"/>
    <lineage>
        <taxon>unclassified sequences</taxon>
        <taxon>metagenomes</taxon>
        <taxon>ecological metagenomes</taxon>
    </lineage>
</organism>
<feature type="region of interest" description="Disordered" evidence="1">
    <location>
        <begin position="73"/>
        <end position="121"/>
    </location>
</feature>
<feature type="compositionally biased region" description="Gly residues" evidence="1">
    <location>
        <begin position="80"/>
        <end position="97"/>
    </location>
</feature>
<dbReference type="EMBL" id="FPHN01000026">
    <property type="protein sequence ID" value="SFV53761.1"/>
    <property type="molecule type" value="Genomic_DNA"/>
</dbReference>
<evidence type="ECO:0008006" key="3">
    <source>
        <dbReference type="Google" id="ProtNLM"/>
    </source>
</evidence>